<evidence type="ECO:0000313" key="3">
    <source>
        <dbReference type="Proteomes" id="UP000762676"/>
    </source>
</evidence>
<evidence type="ECO:0000256" key="1">
    <source>
        <dbReference type="SAM" id="MobiDB-lite"/>
    </source>
</evidence>
<sequence>MLSLIQVNRSWDIRKPRRNLGSGIKLGNLLKKGKGSNKNFYQAKESKESLPLQHTEQKPNWLKQLQGTIRRHIWKTKHLRPKKQPLEEIPRLSTESQEL</sequence>
<name>A0AAV4GAP8_9GAST</name>
<feature type="region of interest" description="Disordered" evidence="1">
    <location>
        <begin position="79"/>
        <end position="99"/>
    </location>
</feature>
<keyword evidence="3" id="KW-1185">Reference proteome</keyword>
<evidence type="ECO:0000313" key="2">
    <source>
        <dbReference type="EMBL" id="GFR82359.1"/>
    </source>
</evidence>
<dbReference type="EMBL" id="BMAT01011938">
    <property type="protein sequence ID" value="GFR82359.1"/>
    <property type="molecule type" value="Genomic_DNA"/>
</dbReference>
<gene>
    <name evidence="2" type="ORF">ElyMa_005948500</name>
</gene>
<protein>
    <submittedName>
        <fullName evidence="2">Uncharacterized protein</fullName>
    </submittedName>
</protein>
<organism evidence="2 3">
    <name type="scientific">Elysia marginata</name>
    <dbReference type="NCBI Taxonomy" id="1093978"/>
    <lineage>
        <taxon>Eukaryota</taxon>
        <taxon>Metazoa</taxon>
        <taxon>Spiralia</taxon>
        <taxon>Lophotrochozoa</taxon>
        <taxon>Mollusca</taxon>
        <taxon>Gastropoda</taxon>
        <taxon>Heterobranchia</taxon>
        <taxon>Euthyneura</taxon>
        <taxon>Panpulmonata</taxon>
        <taxon>Sacoglossa</taxon>
        <taxon>Placobranchoidea</taxon>
        <taxon>Plakobranchidae</taxon>
        <taxon>Elysia</taxon>
    </lineage>
</organism>
<comment type="caution">
    <text evidence="2">The sequence shown here is derived from an EMBL/GenBank/DDBJ whole genome shotgun (WGS) entry which is preliminary data.</text>
</comment>
<proteinExistence type="predicted"/>
<reference evidence="2 3" key="1">
    <citation type="journal article" date="2021" name="Elife">
        <title>Chloroplast acquisition without the gene transfer in kleptoplastic sea slugs, Plakobranchus ocellatus.</title>
        <authorList>
            <person name="Maeda T."/>
            <person name="Takahashi S."/>
            <person name="Yoshida T."/>
            <person name="Shimamura S."/>
            <person name="Takaki Y."/>
            <person name="Nagai Y."/>
            <person name="Toyoda A."/>
            <person name="Suzuki Y."/>
            <person name="Arimoto A."/>
            <person name="Ishii H."/>
            <person name="Satoh N."/>
            <person name="Nishiyama T."/>
            <person name="Hasebe M."/>
            <person name="Maruyama T."/>
            <person name="Minagawa J."/>
            <person name="Obokata J."/>
            <person name="Shigenobu S."/>
        </authorList>
    </citation>
    <scope>NUCLEOTIDE SEQUENCE [LARGE SCALE GENOMIC DNA]</scope>
</reference>
<accession>A0AAV4GAP8</accession>
<dbReference type="Proteomes" id="UP000762676">
    <property type="component" value="Unassembled WGS sequence"/>
</dbReference>
<dbReference type="AlphaFoldDB" id="A0AAV4GAP8"/>